<keyword evidence="2" id="KW-0378">Hydrolase</keyword>
<dbReference type="InterPro" id="IPR036705">
    <property type="entry name" value="Ribosyl_crysJ1_sf"/>
</dbReference>
<protein>
    <submittedName>
        <fullName evidence="2">ADP-ribosyl-[dinitrogen reductase] hydrolase</fullName>
    </submittedName>
</protein>
<dbReference type="Pfam" id="PF03747">
    <property type="entry name" value="ADP_ribosyl_GH"/>
    <property type="match status" value="1"/>
</dbReference>
<feature type="binding site" evidence="1">
    <location>
        <position position="250"/>
    </location>
    <ligand>
        <name>Mg(2+)</name>
        <dbReference type="ChEBI" id="CHEBI:18420"/>
        <label>1</label>
    </ligand>
</feature>
<accession>A0A2T6B1C5</accession>
<comment type="caution">
    <text evidence="2">The sequence shown here is derived from an EMBL/GenBank/DDBJ whole genome shotgun (WGS) entry which is preliminary data.</text>
</comment>
<name>A0A2T6B1C5_9BACL</name>
<keyword evidence="1" id="KW-0479">Metal-binding</keyword>
<reference evidence="2 3" key="1">
    <citation type="submission" date="2018-04" db="EMBL/GenBank/DDBJ databases">
        <title>Genomic Encyclopedia of Archaeal and Bacterial Type Strains, Phase II (KMG-II): from individual species to whole genera.</title>
        <authorList>
            <person name="Goeker M."/>
        </authorList>
    </citation>
    <scope>NUCLEOTIDE SEQUENCE [LARGE SCALE GENOMIC DNA]</scope>
    <source>
        <strain evidence="2 3">DSM 45787</strain>
    </source>
</reference>
<feature type="binding site" evidence="1">
    <location>
        <position position="57"/>
    </location>
    <ligand>
        <name>Mg(2+)</name>
        <dbReference type="ChEBI" id="CHEBI:18420"/>
        <label>1</label>
    </ligand>
</feature>
<keyword evidence="3" id="KW-1185">Reference proteome</keyword>
<sequence length="299" mass="33151">MKMLDRYLGAMMGKAVGDALGGTTEGAWYYEIERIYGDMTEIIGGGPLRLKAGEVTDDTYMAIAVAKGILKNPNDPYDEIGQEFIHWYCSDYINDCGATVGRAIRSFMDTHDWFEASKRAQELMGGKGDGNGSVMRCIPVALAYRSDPKKVAEVSHKQSMMTHNGELACNTCVLHNRIALDLLDGADLKESLHTHLSGTVYEDMLTTPTTFDTVPSNAYVYNTYRWVITILLEENNFEDVVIRSARTGGDSDTIGAIAGSLAGIHYGYEAIPDRFKKKILWRETIEDLAQKLYALSEGR</sequence>
<dbReference type="OrthoDB" id="9798107at2"/>
<proteinExistence type="predicted"/>
<feature type="binding site" evidence="1">
    <location>
        <position position="56"/>
    </location>
    <ligand>
        <name>Mg(2+)</name>
        <dbReference type="ChEBI" id="CHEBI:18420"/>
        <label>1</label>
    </ligand>
</feature>
<dbReference type="PANTHER" id="PTHR16222:SF12">
    <property type="entry name" value="ADP-RIBOSYLGLYCOHYDROLASE-RELATED"/>
    <property type="match status" value="1"/>
</dbReference>
<comment type="cofactor">
    <cofactor evidence="1">
        <name>Mg(2+)</name>
        <dbReference type="ChEBI" id="CHEBI:18420"/>
    </cofactor>
    <text evidence="1">Binds 2 magnesium ions per subunit.</text>
</comment>
<feature type="binding site" evidence="1">
    <location>
        <position position="252"/>
    </location>
    <ligand>
        <name>Mg(2+)</name>
        <dbReference type="ChEBI" id="CHEBI:18420"/>
        <label>1</label>
    </ligand>
</feature>
<feature type="binding site" evidence="1">
    <location>
        <position position="253"/>
    </location>
    <ligand>
        <name>Mg(2+)</name>
        <dbReference type="ChEBI" id="CHEBI:18420"/>
        <label>1</label>
    </ligand>
</feature>
<gene>
    <name evidence="2" type="ORF">C8P63_13910</name>
</gene>
<dbReference type="GO" id="GO:0016787">
    <property type="term" value="F:hydrolase activity"/>
    <property type="evidence" value="ECO:0007669"/>
    <property type="project" value="UniProtKB-KW"/>
</dbReference>
<evidence type="ECO:0000256" key="1">
    <source>
        <dbReference type="PIRSR" id="PIRSR605502-1"/>
    </source>
</evidence>
<dbReference type="InterPro" id="IPR050792">
    <property type="entry name" value="ADP-ribosylglycohydrolase"/>
</dbReference>
<feature type="binding site" evidence="1">
    <location>
        <position position="58"/>
    </location>
    <ligand>
        <name>Mg(2+)</name>
        <dbReference type="ChEBI" id="CHEBI:18420"/>
        <label>1</label>
    </ligand>
</feature>
<evidence type="ECO:0000313" key="3">
    <source>
        <dbReference type="Proteomes" id="UP000244240"/>
    </source>
</evidence>
<dbReference type="Gene3D" id="1.10.4080.10">
    <property type="entry name" value="ADP-ribosylation/Crystallin J1"/>
    <property type="match status" value="1"/>
</dbReference>
<dbReference type="PANTHER" id="PTHR16222">
    <property type="entry name" value="ADP-RIBOSYLGLYCOHYDROLASE"/>
    <property type="match status" value="1"/>
</dbReference>
<dbReference type="GO" id="GO:0046872">
    <property type="term" value="F:metal ion binding"/>
    <property type="evidence" value="ECO:0007669"/>
    <property type="project" value="UniProtKB-KW"/>
</dbReference>
<dbReference type="InterPro" id="IPR005502">
    <property type="entry name" value="Ribosyl_crysJ1"/>
</dbReference>
<dbReference type="AlphaFoldDB" id="A0A2T6B1C5"/>
<dbReference type="SUPFAM" id="SSF101478">
    <property type="entry name" value="ADP-ribosylglycohydrolase"/>
    <property type="match status" value="1"/>
</dbReference>
<dbReference type="Proteomes" id="UP000244240">
    <property type="component" value="Unassembled WGS sequence"/>
</dbReference>
<keyword evidence="1" id="KW-0460">Magnesium</keyword>
<organism evidence="2 3">
    <name type="scientific">Melghirimyces profundicolus</name>
    <dbReference type="NCBI Taxonomy" id="1242148"/>
    <lineage>
        <taxon>Bacteria</taxon>
        <taxon>Bacillati</taxon>
        <taxon>Bacillota</taxon>
        <taxon>Bacilli</taxon>
        <taxon>Bacillales</taxon>
        <taxon>Thermoactinomycetaceae</taxon>
        <taxon>Melghirimyces</taxon>
    </lineage>
</organism>
<dbReference type="EMBL" id="QBKR01000039">
    <property type="protein sequence ID" value="PTX49815.1"/>
    <property type="molecule type" value="Genomic_DNA"/>
</dbReference>
<evidence type="ECO:0000313" key="2">
    <source>
        <dbReference type="EMBL" id="PTX49815.1"/>
    </source>
</evidence>